<comment type="subcellular location">
    <subcellularLocation>
        <location evidence="1">Membrane</location>
        <topology evidence="1">Single-pass type I membrane protein</topology>
    </subcellularLocation>
</comment>
<gene>
    <name evidence="8" type="ORF">SVIM_LOCUS41933</name>
</gene>
<reference evidence="8" key="1">
    <citation type="submission" date="2019-03" db="EMBL/GenBank/DDBJ databases">
        <authorList>
            <person name="Mank J."/>
            <person name="Almeida P."/>
        </authorList>
    </citation>
    <scope>NUCLEOTIDE SEQUENCE</scope>
    <source>
        <strain evidence="8">78183</strain>
    </source>
</reference>
<dbReference type="AlphaFoldDB" id="A0A6N2K6Y3"/>
<proteinExistence type="predicted"/>
<evidence type="ECO:0000256" key="5">
    <source>
        <dbReference type="ARBA" id="ARBA00023136"/>
    </source>
</evidence>
<dbReference type="InterPro" id="IPR001611">
    <property type="entry name" value="Leu-rich_rpt"/>
</dbReference>
<evidence type="ECO:0000256" key="3">
    <source>
        <dbReference type="ARBA" id="ARBA00022729"/>
    </source>
</evidence>
<evidence type="ECO:0000256" key="6">
    <source>
        <dbReference type="ARBA" id="ARBA00023170"/>
    </source>
</evidence>
<keyword evidence="4" id="KW-1133">Transmembrane helix</keyword>
<keyword evidence="2" id="KW-0812">Transmembrane</keyword>
<dbReference type="InterPro" id="IPR032675">
    <property type="entry name" value="LRR_dom_sf"/>
</dbReference>
<evidence type="ECO:0000256" key="1">
    <source>
        <dbReference type="ARBA" id="ARBA00004479"/>
    </source>
</evidence>
<organism evidence="8">
    <name type="scientific">Salix viminalis</name>
    <name type="common">Common osier</name>
    <name type="synonym">Basket willow</name>
    <dbReference type="NCBI Taxonomy" id="40686"/>
    <lineage>
        <taxon>Eukaryota</taxon>
        <taxon>Viridiplantae</taxon>
        <taxon>Streptophyta</taxon>
        <taxon>Embryophyta</taxon>
        <taxon>Tracheophyta</taxon>
        <taxon>Spermatophyta</taxon>
        <taxon>Magnoliopsida</taxon>
        <taxon>eudicotyledons</taxon>
        <taxon>Gunneridae</taxon>
        <taxon>Pentapetalae</taxon>
        <taxon>rosids</taxon>
        <taxon>fabids</taxon>
        <taxon>Malpighiales</taxon>
        <taxon>Salicaceae</taxon>
        <taxon>Saliceae</taxon>
        <taxon>Salix</taxon>
    </lineage>
</organism>
<keyword evidence="3" id="KW-0732">Signal</keyword>
<dbReference type="InterPro" id="IPR046956">
    <property type="entry name" value="RLP23-like"/>
</dbReference>
<dbReference type="SUPFAM" id="SSF52058">
    <property type="entry name" value="L domain-like"/>
    <property type="match status" value="1"/>
</dbReference>
<dbReference type="Pfam" id="PF00560">
    <property type="entry name" value="LRR_1"/>
    <property type="match status" value="2"/>
</dbReference>
<protein>
    <recommendedName>
        <fullName evidence="9">Leucine-rich repeat-containing N-terminal plant-type domain-containing protein</fullName>
    </recommendedName>
</protein>
<keyword evidence="7" id="KW-0325">Glycoprotein</keyword>
<evidence type="ECO:0000256" key="7">
    <source>
        <dbReference type="ARBA" id="ARBA00023180"/>
    </source>
</evidence>
<dbReference type="EMBL" id="CAADRP010000158">
    <property type="protein sequence ID" value="VFU24085.1"/>
    <property type="molecule type" value="Genomic_DNA"/>
</dbReference>
<evidence type="ECO:0000256" key="4">
    <source>
        <dbReference type="ARBA" id="ARBA00022989"/>
    </source>
</evidence>
<dbReference type="Gene3D" id="3.80.10.10">
    <property type="entry name" value="Ribonuclease Inhibitor"/>
    <property type="match status" value="1"/>
</dbReference>
<evidence type="ECO:0008006" key="9">
    <source>
        <dbReference type="Google" id="ProtNLM"/>
    </source>
</evidence>
<keyword evidence="6" id="KW-0675">Receptor</keyword>
<accession>A0A6N2K6Y3</accession>
<evidence type="ECO:0000313" key="8">
    <source>
        <dbReference type="EMBL" id="VFU24085.1"/>
    </source>
</evidence>
<evidence type="ECO:0000256" key="2">
    <source>
        <dbReference type="ARBA" id="ARBA00022692"/>
    </source>
</evidence>
<sequence length="203" mass="22548">MGYASGLVIGVILGCVMDTRKYEWLVKNYLRVEALTNLEVLHLSRVDISAKVPQIMANLSSLSSLFLKNCGLQGEFPMGIFQLPNLRFLSIRCNPYLMGYLPEFHRGSQLELLLLAGTSFSGQLPETIGNLKSLKEFDVIPSSLVTQKLKLSKPSYNSFSGKIPSTFVNLLQLTYLSLSSNNFSSGTLHWLCNLTKLNYIACA</sequence>
<dbReference type="PANTHER" id="PTHR48061">
    <property type="entry name" value="LEUCINE-RICH REPEAT RECEPTOR PROTEIN KINASE EMS1-LIKE-RELATED"/>
    <property type="match status" value="1"/>
</dbReference>
<name>A0A6N2K6Y3_SALVM</name>
<keyword evidence="5" id="KW-0472">Membrane</keyword>
<dbReference type="PANTHER" id="PTHR48061:SF12">
    <property type="entry name" value="DISEASE RESISTANCE LIKE PROTEIN"/>
    <property type="match status" value="1"/>
</dbReference>
<dbReference type="GO" id="GO:0016020">
    <property type="term" value="C:membrane"/>
    <property type="evidence" value="ECO:0007669"/>
    <property type="project" value="UniProtKB-SubCell"/>
</dbReference>